<gene>
    <name evidence="2" type="ORF">SAMN04515678_1144</name>
</gene>
<proteinExistence type="predicted"/>
<evidence type="ECO:0000259" key="1">
    <source>
        <dbReference type="Pfam" id="PF06048"/>
    </source>
</evidence>
<protein>
    <submittedName>
        <fullName evidence="2">Putative DNA primase/helicase</fullName>
    </submittedName>
</protein>
<keyword evidence="3" id="KW-1185">Reference proteome</keyword>
<evidence type="ECO:0000313" key="3">
    <source>
        <dbReference type="Proteomes" id="UP000325289"/>
    </source>
</evidence>
<evidence type="ECO:0000313" key="2">
    <source>
        <dbReference type="EMBL" id="SFE69423.1"/>
    </source>
</evidence>
<organism evidence="2 3">
    <name type="scientific">Roseivivax sediminis</name>
    <dbReference type="NCBI Taxonomy" id="936889"/>
    <lineage>
        <taxon>Bacteria</taxon>
        <taxon>Pseudomonadati</taxon>
        <taxon>Pseudomonadota</taxon>
        <taxon>Alphaproteobacteria</taxon>
        <taxon>Rhodobacterales</taxon>
        <taxon>Roseobacteraceae</taxon>
        <taxon>Roseivivax</taxon>
    </lineage>
</organism>
<dbReference type="RefSeq" id="WP_188129738.1">
    <property type="nucleotide sequence ID" value="NZ_FOMS01000014.1"/>
</dbReference>
<feature type="domain" description="DUF927" evidence="1">
    <location>
        <begin position="40"/>
        <end position="320"/>
    </location>
</feature>
<sequence length="591" mass="63923">MNSPAWEPVAASRNVVPFVNPAAEADPVPTDRSDGLPKGYHLRDDGIWMDQVDDDGHFETIRLCAPFRVSATCCRSDGGGWARVVEFEDSAGHEHKVFIEEASFAVAPQKILATLVDQGLVTEPDEQADKALKALLRAWRPDRRLLLVDAHGWVDERYETFVLPDGRVLGNTPVVTRLAQASGSGPEKGSPETWKAEVASRCLGNPVPVLAVCQALTGPLLQPLGLGGGGFHLWGASTCGKSTLMDVALSVWGSPTGFLSWRATDNGLEASAASRSGMLLALDEIGEALSPRVAGEAVYVLANGRPKQRMGRDGTARNAARWHVALLSNGEISFQEYMAIGRRTTYAGQEVRLLDLNVEGRAYGAFDTLHGEAGAREFAEALSRFAAEAYGHAGAAFVASLIPTLKKREVLRRYMQSFCTAAIKRFGLSSDGQTMRMLTRFGVCALAGELASRAGVTGWPSGTAYNAMLELVGLWVRGADRATKSEVDTVLDRTRAYLRASATSRLLPVGVSGQPLLDGWRDAEIYYLLPETWRQIHAGGNPVEAARLLRAAGLLQCNDTRTCQYRMGRNVPGRPRTYAVRSRILDEDAGS</sequence>
<keyword evidence="2" id="KW-0067">ATP-binding</keyword>
<accession>A0A1I2CNR3</accession>
<keyword evidence="2" id="KW-0378">Hydrolase</keyword>
<dbReference type="AlphaFoldDB" id="A0A1I2CNR3"/>
<dbReference type="EMBL" id="FOMS01000014">
    <property type="protein sequence ID" value="SFE69423.1"/>
    <property type="molecule type" value="Genomic_DNA"/>
</dbReference>
<dbReference type="InterPro" id="IPR009270">
    <property type="entry name" value="DUF927"/>
</dbReference>
<dbReference type="Proteomes" id="UP000325289">
    <property type="component" value="Unassembled WGS sequence"/>
</dbReference>
<dbReference type="GO" id="GO:0004386">
    <property type="term" value="F:helicase activity"/>
    <property type="evidence" value="ECO:0007669"/>
    <property type="project" value="UniProtKB-KW"/>
</dbReference>
<name>A0A1I2CNR3_9RHOB</name>
<keyword evidence="2" id="KW-0347">Helicase</keyword>
<reference evidence="2 3" key="1">
    <citation type="submission" date="2016-10" db="EMBL/GenBank/DDBJ databases">
        <authorList>
            <person name="Varghese N."/>
            <person name="Submissions S."/>
        </authorList>
    </citation>
    <scope>NUCLEOTIDE SEQUENCE [LARGE SCALE GENOMIC DNA]</scope>
    <source>
        <strain evidence="3">YIM D21,KCTC 23444,ACCC 10710</strain>
    </source>
</reference>
<dbReference type="Pfam" id="PF06048">
    <property type="entry name" value="DUF927"/>
    <property type="match status" value="1"/>
</dbReference>
<keyword evidence="2" id="KW-0547">Nucleotide-binding</keyword>